<proteinExistence type="predicted"/>
<dbReference type="PANTHER" id="PTHR11571">
    <property type="entry name" value="GLUTATHIONE S-TRANSFERASE"/>
    <property type="match status" value="1"/>
</dbReference>
<evidence type="ECO:0000259" key="1">
    <source>
        <dbReference type="PROSITE" id="PS50404"/>
    </source>
</evidence>
<name>A0A0F8X466_9ZZZZ</name>
<dbReference type="PROSITE" id="PS50404">
    <property type="entry name" value="GST_NTER"/>
    <property type="match status" value="1"/>
</dbReference>
<reference evidence="2" key="1">
    <citation type="journal article" date="2015" name="Nature">
        <title>Complex archaea that bridge the gap between prokaryotes and eukaryotes.</title>
        <authorList>
            <person name="Spang A."/>
            <person name="Saw J.H."/>
            <person name="Jorgensen S.L."/>
            <person name="Zaremba-Niedzwiedzka K."/>
            <person name="Martijn J."/>
            <person name="Lind A.E."/>
            <person name="van Eijk R."/>
            <person name="Schleper C."/>
            <person name="Guy L."/>
            <person name="Ettema T.J."/>
        </authorList>
    </citation>
    <scope>NUCLEOTIDE SEQUENCE</scope>
</reference>
<dbReference type="InterPro" id="IPR050213">
    <property type="entry name" value="GST_superfamily"/>
</dbReference>
<dbReference type="InterPro" id="IPR004045">
    <property type="entry name" value="Glutathione_S-Trfase_N"/>
</dbReference>
<dbReference type="SFLD" id="SFLDG01205">
    <property type="entry name" value="AMPS.1"/>
    <property type="match status" value="1"/>
</dbReference>
<dbReference type="InterPro" id="IPR036282">
    <property type="entry name" value="Glutathione-S-Trfase_C_sf"/>
</dbReference>
<evidence type="ECO:0000313" key="2">
    <source>
        <dbReference type="EMBL" id="KKK63683.1"/>
    </source>
</evidence>
<dbReference type="InterPro" id="IPR040079">
    <property type="entry name" value="Glutathione_S-Trfase"/>
</dbReference>
<feature type="domain" description="GST N-terminal" evidence="1">
    <location>
        <begin position="2"/>
        <end position="80"/>
    </location>
</feature>
<dbReference type="Pfam" id="PF02798">
    <property type="entry name" value="GST_N"/>
    <property type="match status" value="1"/>
</dbReference>
<dbReference type="AlphaFoldDB" id="A0A0F8X466"/>
<dbReference type="EMBL" id="LAZR01061384">
    <property type="protein sequence ID" value="KKK63683.1"/>
    <property type="molecule type" value="Genomic_DNA"/>
</dbReference>
<gene>
    <name evidence="2" type="ORF">LCGC14_2991820</name>
</gene>
<dbReference type="SUPFAM" id="SSF52833">
    <property type="entry name" value="Thioredoxin-like"/>
    <property type="match status" value="1"/>
</dbReference>
<dbReference type="GO" id="GO:0004364">
    <property type="term" value="F:glutathione transferase activity"/>
    <property type="evidence" value="ECO:0007669"/>
    <property type="project" value="TreeGrafter"/>
</dbReference>
<dbReference type="Gene3D" id="1.20.1050.130">
    <property type="match status" value="1"/>
</dbReference>
<dbReference type="CDD" id="cd03039">
    <property type="entry name" value="GST_N_Sigma_like"/>
    <property type="match status" value="1"/>
</dbReference>
<dbReference type="SFLD" id="SFLDS00019">
    <property type="entry name" value="Glutathione_Transferase_(cytos"/>
    <property type="match status" value="1"/>
</dbReference>
<accession>A0A0F8X466</accession>
<protein>
    <recommendedName>
        <fullName evidence="1">GST N-terminal domain-containing protein</fullName>
    </recommendedName>
</protein>
<dbReference type="InterPro" id="IPR036249">
    <property type="entry name" value="Thioredoxin-like_sf"/>
</dbReference>
<dbReference type="SFLD" id="SFLDG00363">
    <property type="entry name" value="AMPS_(cytGST):_Alpha-__Mu-__Pi"/>
    <property type="match status" value="1"/>
</dbReference>
<sequence>MANLKLTYFDFHGGRGEPARLALSIGGIAFEDDRVPFADWERRKADTPFGALPVLEVDGQTVAQSNAINRYVGKLVNLYPSDPWQAAQCDEAMEAVEDITSMMVATLFLPEEEKKAQRQALVEGPIPFYLTQLQQRLEAHGGR</sequence>
<organism evidence="2">
    <name type="scientific">marine sediment metagenome</name>
    <dbReference type="NCBI Taxonomy" id="412755"/>
    <lineage>
        <taxon>unclassified sequences</taxon>
        <taxon>metagenomes</taxon>
        <taxon>ecological metagenomes</taxon>
    </lineage>
</organism>
<dbReference type="SUPFAM" id="SSF47616">
    <property type="entry name" value="GST C-terminal domain-like"/>
    <property type="match status" value="1"/>
</dbReference>
<comment type="caution">
    <text evidence="2">The sequence shown here is derived from an EMBL/GenBank/DDBJ whole genome shotgun (WGS) entry which is preliminary data.</text>
</comment>
<dbReference type="GO" id="GO:0006749">
    <property type="term" value="P:glutathione metabolic process"/>
    <property type="evidence" value="ECO:0007669"/>
    <property type="project" value="TreeGrafter"/>
</dbReference>
<feature type="non-terminal residue" evidence="2">
    <location>
        <position position="143"/>
    </location>
</feature>
<dbReference type="PANTHER" id="PTHR11571:SF252">
    <property type="entry name" value="GLUTATHIONE S-TRANSFERASE"/>
    <property type="match status" value="1"/>
</dbReference>